<dbReference type="EMBL" id="JAVXZY010000008">
    <property type="protein sequence ID" value="MDT9001371.1"/>
    <property type="molecule type" value="Genomic_DNA"/>
</dbReference>
<dbReference type="PANTHER" id="PTHR43877">
    <property type="entry name" value="AMINOALKYLPHOSPHONATE N-ACETYLTRANSFERASE-RELATED-RELATED"/>
    <property type="match status" value="1"/>
</dbReference>
<evidence type="ECO:0000313" key="4">
    <source>
        <dbReference type="EMBL" id="MDT9001371.1"/>
    </source>
</evidence>
<keyword evidence="1" id="KW-0808">Transferase</keyword>
<reference evidence="4" key="1">
    <citation type="submission" date="2023-09" db="EMBL/GenBank/DDBJ databases">
        <title>Paucibacter sp. APW11 Genome sequencing and assembly.</title>
        <authorList>
            <person name="Kim I."/>
        </authorList>
    </citation>
    <scope>NUCLEOTIDE SEQUENCE</scope>
    <source>
        <strain evidence="4">APW11</strain>
    </source>
</reference>
<comment type="caution">
    <text evidence="4">The sequence shown here is derived from an EMBL/GenBank/DDBJ whole genome shotgun (WGS) entry which is preliminary data.</text>
</comment>
<keyword evidence="5" id="KW-1185">Reference proteome</keyword>
<evidence type="ECO:0000313" key="5">
    <source>
        <dbReference type="Proteomes" id="UP001246372"/>
    </source>
</evidence>
<evidence type="ECO:0000256" key="1">
    <source>
        <dbReference type="ARBA" id="ARBA00022679"/>
    </source>
</evidence>
<evidence type="ECO:0000256" key="2">
    <source>
        <dbReference type="ARBA" id="ARBA00023315"/>
    </source>
</evidence>
<feature type="domain" description="N-acetyltransferase" evidence="3">
    <location>
        <begin position="2"/>
        <end position="159"/>
    </location>
</feature>
<dbReference type="PROSITE" id="PS51186">
    <property type="entry name" value="GNAT"/>
    <property type="match status" value="1"/>
</dbReference>
<accession>A0ABU3PFK7</accession>
<gene>
    <name evidence="4" type="ORF">RQP53_18975</name>
</gene>
<name>A0ABU3PFK7_9BURK</name>
<evidence type="ECO:0000259" key="3">
    <source>
        <dbReference type="PROSITE" id="PS51186"/>
    </source>
</evidence>
<dbReference type="CDD" id="cd04301">
    <property type="entry name" value="NAT_SF"/>
    <property type="match status" value="1"/>
</dbReference>
<dbReference type="InterPro" id="IPR000182">
    <property type="entry name" value="GNAT_dom"/>
</dbReference>
<dbReference type="RefSeq" id="WP_315652244.1">
    <property type="nucleotide sequence ID" value="NZ_JAVXZY010000008.1"/>
</dbReference>
<organism evidence="4 5">
    <name type="scientific">Roseateles aquae</name>
    <dbReference type="NCBI Taxonomy" id="3077235"/>
    <lineage>
        <taxon>Bacteria</taxon>
        <taxon>Pseudomonadati</taxon>
        <taxon>Pseudomonadota</taxon>
        <taxon>Betaproteobacteria</taxon>
        <taxon>Burkholderiales</taxon>
        <taxon>Sphaerotilaceae</taxon>
        <taxon>Roseateles</taxon>
    </lineage>
</organism>
<dbReference type="SUPFAM" id="SSF55729">
    <property type="entry name" value="Acyl-CoA N-acyltransferases (Nat)"/>
    <property type="match status" value="1"/>
</dbReference>
<keyword evidence="2" id="KW-0012">Acyltransferase</keyword>
<sequence length="159" mass="17936">MYRIRRATEQDARQIHVVRNSAIRAVCRQSYSQEVIDRWTDGDEPSAAFVTVVGECFYVIECQGEVVASGAVDLSTGKLDAIFVAPEHMRRGCAATMLEFLEQLAYQAGLARLHLESTLNAVGFYMRQGYVKVREAKYQSPRGFELDCAVMEKRLMSTE</sequence>
<proteinExistence type="predicted"/>
<protein>
    <submittedName>
        <fullName evidence="4">GNAT family N-acetyltransferase</fullName>
    </submittedName>
</protein>
<dbReference type="InterPro" id="IPR016181">
    <property type="entry name" value="Acyl_CoA_acyltransferase"/>
</dbReference>
<dbReference type="Pfam" id="PF13673">
    <property type="entry name" value="Acetyltransf_10"/>
    <property type="match status" value="1"/>
</dbReference>
<dbReference type="InterPro" id="IPR050832">
    <property type="entry name" value="Bact_Acetyltransf"/>
</dbReference>
<dbReference type="Gene3D" id="3.40.630.30">
    <property type="match status" value="1"/>
</dbReference>
<dbReference type="Proteomes" id="UP001246372">
    <property type="component" value="Unassembled WGS sequence"/>
</dbReference>
<dbReference type="PANTHER" id="PTHR43877:SF2">
    <property type="entry name" value="AMINOALKYLPHOSPHONATE N-ACETYLTRANSFERASE-RELATED"/>
    <property type="match status" value="1"/>
</dbReference>